<name>A0A4Q9JU60_9BACT</name>
<dbReference type="Proteomes" id="UP000292583">
    <property type="component" value="Unassembled WGS sequence"/>
</dbReference>
<organism evidence="1 2">
    <name type="scientific">Campylobacter novaezeelandiae</name>
    <dbReference type="NCBI Taxonomy" id="2267891"/>
    <lineage>
        <taxon>Bacteria</taxon>
        <taxon>Pseudomonadati</taxon>
        <taxon>Campylobacterota</taxon>
        <taxon>Epsilonproteobacteria</taxon>
        <taxon>Campylobacterales</taxon>
        <taxon>Campylobacteraceae</taxon>
        <taxon>Campylobacter</taxon>
    </lineage>
</organism>
<gene>
    <name evidence="1" type="ORF">DU473_05605</name>
</gene>
<evidence type="ECO:0000313" key="1">
    <source>
        <dbReference type="EMBL" id="TBR80505.1"/>
    </source>
</evidence>
<accession>A0A4Q9JU60</accession>
<dbReference type="EMBL" id="QPGR01000009">
    <property type="protein sequence ID" value="TBR80505.1"/>
    <property type="molecule type" value="Genomic_DNA"/>
</dbReference>
<protein>
    <submittedName>
        <fullName evidence="1">Uncharacterized protein</fullName>
    </submittedName>
</protein>
<evidence type="ECO:0000313" key="2">
    <source>
        <dbReference type="Proteomes" id="UP000292583"/>
    </source>
</evidence>
<dbReference type="AlphaFoldDB" id="A0A4Q9JU60"/>
<proteinExistence type="predicted"/>
<sequence>MFRILISMVFFVFNLYAYEIKDYGFSIKNGNYGLIENEKDKCLINNICSIKYIKLKKELEVENLTSQGKVKALNSYNNNLFFIPDLNITLGSFENQKFNKNLDFITLDQTLEKILQDKDNFLKKDPFNIYGKDFNNTLKITYIVKDMIFFDNFVDYSYSSAAHPSFYESGFALNLKDKKIKTYVLKDVVRNNKAFRKLITEKLKNYFEIHKRYDLANLNFFNNKYNFNVLEQDISFKENSLYINLRLLLAEVGRNLDFFEISYKDLKPFSKGDLMKITNNIK</sequence>
<dbReference type="OrthoDB" id="5362025at2"/>
<keyword evidence="2" id="KW-1185">Reference proteome</keyword>
<comment type="caution">
    <text evidence="1">The sequence shown here is derived from an EMBL/GenBank/DDBJ whole genome shotgun (WGS) entry which is preliminary data.</text>
</comment>
<reference evidence="1 2" key="1">
    <citation type="submission" date="2018-07" db="EMBL/GenBank/DDBJ databases">
        <title>Campylobacter zealandensis sp. nov., isolated from birds and water in New Zealand.</title>
        <authorList>
            <person name="Wilkinson D.A."/>
            <person name="Biggs P.J."/>
            <person name="French N.P."/>
            <person name="Midwinter A.C."/>
        </authorList>
    </citation>
    <scope>NUCLEOTIDE SEQUENCE [LARGE SCALE GENOMIC DNA]</scope>
    <source>
        <strain evidence="1 2">B423b</strain>
    </source>
</reference>
<dbReference type="RefSeq" id="WP_131165675.1">
    <property type="nucleotide sequence ID" value="NZ_CP076657.1"/>
</dbReference>